<dbReference type="PIRSF" id="PIRSF000732">
    <property type="entry name" value="PTS_enzyme_I"/>
    <property type="match status" value="1"/>
</dbReference>
<dbReference type="InterPro" id="IPR008731">
    <property type="entry name" value="PTS_EIN"/>
</dbReference>
<feature type="active site" description="Tele-phosphohistidine intermediate" evidence="18">
    <location>
        <position position="186"/>
    </location>
</feature>
<feature type="active site" description="Proton donor" evidence="18">
    <location>
        <position position="499"/>
    </location>
</feature>
<dbReference type="InterPro" id="IPR024692">
    <property type="entry name" value="PTS_EI"/>
</dbReference>
<evidence type="ECO:0000256" key="5">
    <source>
        <dbReference type="ARBA" id="ARBA00007837"/>
    </source>
</evidence>
<dbReference type="PANTHER" id="PTHR46244:SF3">
    <property type="entry name" value="PHOSPHOENOLPYRUVATE-PROTEIN PHOSPHOTRANSFERASE"/>
    <property type="match status" value="1"/>
</dbReference>
<evidence type="ECO:0000259" key="22">
    <source>
        <dbReference type="Pfam" id="PF02896"/>
    </source>
</evidence>
<dbReference type="InterPro" id="IPR050499">
    <property type="entry name" value="PEP-utilizing_PTS_enzyme"/>
</dbReference>
<dbReference type="EMBL" id="CP000673">
    <property type="protein sequence ID" value="EDK32361.1"/>
    <property type="molecule type" value="Genomic_DNA"/>
</dbReference>
<feature type="binding site" evidence="19">
    <location>
        <position position="293"/>
    </location>
    <ligand>
        <name>phosphoenolpyruvate</name>
        <dbReference type="ChEBI" id="CHEBI:58702"/>
    </ligand>
</feature>
<dbReference type="eggNOG" id="COG1080">
    <property type="taxonomic scope" value="Bacteria"/>
</dbReference>
<feature type="binding site" evidence="19">
    <location>
        <position position="462"/>
    </location>
    <ligand>
        <name>phosphoenolpyruvate</name>
        <dbReference type="ChEBI" id="CHEBI:58702"/>
    </ligand>
</feature>
<organism evidence="24 25">
    <name type="scientific">Clostridium kluyveri (strain ATCC 8527 / DSM 555 / NBRC 12016 / NCIMB 10680 / K1)</name>
    <dbReference type="NCBI Taxonomy" id="431943"/>
    <lineage>
        <taxon>Bacteria</taxon>
        <taxon>Bacillati</taxon>
        <taxon>Bacillota</taxon>
        <taxon>Clostridia</taxon>
        <taxon>Eubacteriales</taxon>
        <taxon>Clostridiaceae</taxon>
        <taxon>Clostridium</taxon>
    </lineage>
</organism>
<evidence type="ECO:0000256" key="7">
    <source>
        <dbReference type="ARBA" id="ARBA00016544"/>
    </source>
</evidence>
<keyword evidence="13 17" id="KW-0479">Metal-binding</keyword>
<comment type="subcellular location">
    <subcellularLocation>
        <location evidence="4 17">Cytoplasm</location>
    </subcellularLocation>
</comment>
<name>A5N4Y0_CLOK5</name>
<dbReference type="InterPro" id="IPR040442">
    <property type="entry name" value="Pyrv_kinase-like_dom_sf"/>
</dbReference>
<dbReference type="SUPFAM" id="SSF52009">
    <property type="entry name" value="Phosphohistidine domain"/>
    <property type="match status" value="1"/>
</dbReference>
<dbReference type="GO" id="GO:0016301">
    <property type="term" value="F:kinase activity"/>
    <property type="evidence" value="ECO:0007669"/>
    <property type="project" value="UniProtKB-KW"/>
</dbReference>
<evidence type="ECO:0000256" key="11">
    <source>
        <dbReference type="ARBA" id="ARBA00022679"/>
    </source>
</evidence>
<feature type="binding site" evidence="20">
    <location>
        <position position="452"/>
    </location>
    <ligand>
        <name>Mg(2+)</name>
        <dbReference type="ChEBI" id="CHEBI:18420"/>
    </ligand>
</feature>
<keyword evidence="10 17" id="KW-0762">Sugar transport</keyword>
<keyword evidence="15 17" id="KW-0460">Magnesium</keyword>
<keyword evidence="14 17" id="KW-0418">Kinase</keyword>
<dbReference type="PROSITE" id="PS00742">
    <property type="entry name" value="PEP_ENZYMES_2"/>
    <property type="match status" value="1"/>
</dbReference>
<evidence type="ECO:0000256" key="18">
    <source>
        <dbReference type="PIRSR" id="PIRSR000732-1"/>
    </source>
</evidence>
<dbReference type="Pfam" id="PF05524">
    <property type="entry name" value="PEP-utilisers_N"/>
    <property type="match status" value="1"/>
</dbReference>
<evidence type="ECO:0000256" key="2">
    <source>
        <dbReference type="ARBA" id="ARBA00001946"/>
    </source>
</evidence>
<keyword evidence="8 17" id="KW-0813">Transport</keyword>
<feature type="domain" description="PEP-utilising enzyme C-terminal" evidence="22">
    <location>
        <begin position="248"/>
        <end position="536"/>
    </location>
</feature>
<protein>
    <recommendedName>
        <fullName evidence="7 17">Phosphoenolpyruvate-protein phosphotransferase</fullName>
        <ecNumber evidence="6 17">2.7.3.9</ecNumber>
    </recommendedName>
    <alternativeName>
        <fullName evidence="16 17">Phosphotransferase system, enzyme I</fullName>
    </alternativeName>
</protein>
<dbReference type="GO" id="GO:0008965">
    <property type="term" value="F:phosphoenolpyruvate-protein phosphotransferase activity"/>
    <property type="evidence" value="ECO:0007669"/>
    <property type="project" value="UniProtKB-EC"/>
</dbReference>
<comment type="cofactor">
    <cofactor evidence="2 17 20">
        <name>Mg(2+)</name>
        <dbReference type="ChEBI" id="CHEBI:18420"/>
    </cofactor>
</comment>
<dbReference type="Pfam" id="PF02896">
    <property type="entry name" value="PEP-utilizers_C"/>
    <property type="match status" value="1"/>
</dbReference>
<evidence type="ECO:0000256" key="8">
    <source>
        <dbReference type="ARBA" id="ARBA00022448"/>
    </source>
</evidence>
<evidence type="ECO:0000256" key="3">
    <source>
        <dbReference type="ARBA" id="ARBA00002728"/>
    </source>
</evidence>
<evidence type="ECO:0000256" key="19">
    <source>
        <dbReference type="PIRSR" id="PIRSR000732-2"/>
    </source>
</evidence>
<dbReference type="Gene3D" id="3.50.30.10">
    <property type="entry name" value="Phosphohistidine domain"/>
    <property type="match status" value="1"/>
</dbReference>
<evidence type="ECO:0000256" key="4">
    <source>
        <dbReference type="ARBA" id="ARBA00004496"/>
    </source>
</evidence>
<evidence type="ECO:0000256" key="13">
    <source>
        <dbReference type="ARBA" id="ARBA00022723"/>
    </source>
</evidence>
<dbReference type="AlphaFoldDB" id="A5N4Y0"/>
<gene>
    <name evidence="24" type="primary">pts1</name>
    <name evidence="24" type="ordered locus">CKL_0307</name>
</gene>
<evidence type="ECO:0000256" key="6">
    <source>
        <dbReference type="ARBA" id="ARBA00012232"/>
    </source>
</evidence>
<evidence type="ECO:0000259" key="21">
    <source>
        <dbReference type="Pfam" id="PF00391"/>
    </source>
</evidence>
<accession>A5N4Y0</accession>
<evidence type="ECO:0000256" key="9">
    <source>
        <dbReference type="ARBA" id="ARBA00022490"/>
    </source>
</evidence>
<sequence length="538" mass="60751">MKKGIPASKGYAIGRIVIKEESGLKIENTYVSNVSEEKARFERALILSKKQLEKIKTKTKHQLGKGKAEVFESHIMLLEDIEFAGAIELKIEKEHINAEKAVYDIVNLYMETFKLMKDEYIRERAMDIKDVGDRILSNLTGNITSLGNLSSNTVIAAHDLTPSDTVQLDKNKVIAFITDLGGKTSHSVIMAKAFQIPAVVGMKDITSYVKNGDLVIVDGVEGIVMVNPGKELVEKYKIKIEEYGIEKEKLKSIINLKTVTKSGKQIKLLGNIERCEDVEQVIKNGGDGIGLFRTEFLYMDRDAMPQEDEQFEAYKYVLEKMKNKPVVIRTLDIGGDKKLSYFPMEEECNPFLGYRSIRISLDRKDIFKVQLRALLRASVFGNLKIMFPMISSVEEFLQAKEVLKECMEELALEKREFNKELKVGIMVEVPAAAINADEMAKYADFFSIGTNDLIQYTLAVDRVNEKVAYLYNPMHPAVLSLIKTTIEAAHKNKKLCSMCGEMASDENAIKYLVECGLDEFSMSPQSILKIKQFIKSYC</sequence>
<dbReference type="GO" id="GO:0046872">
    <property type="term" value="F:metal ion binding"/>
    <property type="evidence" value="ECO:0007669"/>
    <property type="project" value="UniProtKB-KW"/>
</dbReference>
<evidence type="ECO:0000259" key="23">
    <source>
        <dbReference type="Pfam" id="PF05524"/>
    </source>
</evidence>
<dbReference type="EC" id="2.7.3.9" evidence="6 17"/>
<dbReference type="InterPro" id="IPR036618">
    <property type="entry name" value="PtsI_HPr-bd_sf"/>
</dbReference>
<dbReference type="RefSeq" id="WP_011988876.1">
    <property type="nucleotide sequence ID" value="NC_009706.1"/>
</dbReference>
<dbReference type="PRINTS" id="PR01736">
    <property type="entry name" value="PHPHTRNFRASE"/>
</dbReference>
<keyword evidence="9 17" id="KW-0963">Cytoplasm</keyword>
<feature type="binding site" evidence="20">
    <location>
        <position position="428"/>
    </location>
    <ligand>
        <name>Mg(2+)</name>
        <dbReference type="ChEBI" id="CHEBI:18420"/>
    </ligand>
</feature>
<dbReference type="GO" id="GO:0009401">
    <property type="term" value="P:phosphoenolpyruvate-dependent sugar phosphotransferase system"/>
    <property type="evidence" value="ECO:0007669"/>
    <property type="project" value="UniProtKB-KW"/>
</dbReference>
<dbReference type="SUPFAM" id="SSF47831">
    <property type="entry name" value="Enzyme I of the PEP:sugar phosphotransferase system HPr-binding (sub)domain"/>
    <property type="match status" value="1"/>
</dbReference>
<dbReference type="SUPFAM" id="SSF51621">
    <property type="entry name" value="Phosphoenolpyruvate/pyruvate domain"/>
    <property type="match status" value="1"/>
</dbReference>
<dbReference type="STRING" id="431943.CKL_0307"/>
<dbReference type="KEGG" id="ckl:CKL_0307"/>
<dbReference type="Gene3D" id="1.10.274.10">
    <property type="entry name" value="PtsI, HPr-binding domain"/>
    <property type="match status" value="1"/>
</dbReference>
<evidence type="ECO:0000256" key="14">
    <source>
        <dbReference type="ARBA" id="ARBA00022777"/>
    </source>
</evidence>
<evidence type="ECO:0000313" key="25">
    <source>
        <dbReference type="Proteomes" id="UP000002411"/>
    </source>
</evidence>
<comment type="function">
    <text evidence="3 17">General (non sugar-specific) component of the phosphoenolpyruvate-dependent sugar phosphotransferase system (sugar PTS). This major carbohydrate active-transport system catalyzes the phosphorylation of incoming sugar substrates concomitantly with their translocation across the cell membrane. Enzyme I transfers the phosphoryl group from phosphoenolpyruvate (PEP) to the phosphoryl carrier protein (HPr).</text>
</comment>
<reference evidence="24 25" key="1">
    <citation type="journal article" date="2008" name="Proc. Natl. Acad. Sci. U.S.A.">
        <title>The genome of Clostridium kluyveri, a strict anaerobe with unique metabolic features.</title>
        <authorList>
            <person name="Seedorf H."/>
            <person name="Fricke W.F."/>
            <person name="Veith B."/>
            <person name="Brueggemann H."/>
            <person name="Liesegang H."/>
            <person name="Strittmatter A."/>
            <person name="Miethke M."/>
            <person name="Buckel W."/>
            <person name="Hinderberger J."/>
            <person name="Li F."/>
            <person name="Hagemeier C."/>
            <person name="Thauer R.K."/>
            <person name="Gottschalk G."/>
        </authorList>
    </citation>
    <scope>NUCLEOTIDE SEQUENCE [LARGE SCALE GENOMIC DNA]</scope>
    <source>
        <strain evidence="25">ATCC 8527 / DSM 555 / NCIMB 10680</strain>
    </source>
</reference>
<evidence type="ECO:0000256" key="17">
    <source>
        <dbReference type="PIRNR" id="PIRNR000732"/>
    </source>
</evidence>
<feature type="binding site" evidence="19">
    <location>
        <begin position="451"/>
        <end position="452"/>
    </location>
    <ligand>
        <name>phosphoenolpyruvate</name>
        <dbReference type="ChEBI" id="CHEBI:58702"/>
    </ligand>
</feature>
<feature type="binding site" evidence="19">
    <location>
        <position position="329"/>
    </location>
    <ligand>
        <name>phosphoenolpyruvate</name>
        <dbReference type="ChEBI" id="CHEBI:58702"/>
    </ligand>
</feature>
<evidence type="ECO:0000256" key="20">
    <source>
        <dbReference type="PIRSR" id="PIRSR000732-3"/>
    </source>
</evidence>
<evidence type="ECO:0000256" key="16">
    <source>
        <dbReference type="ARBA" id="ARBA00033235"/>
    </source>
</evidence>
<dbReference type="Gene3D" id="3.20.20.60">
    <property type="entry name" value="Phosphoenolpyruvate-binding domains"/>
    <property type="match status" value="1"/>
</dbReference>
<feature type="domain" description="Phosphotransferase system enzyme I N-terminal" evidence="23">
    <location>
        <begin position="3"/>
        <end position="124"/>
    </location>
</feature>
<dbReference type="InterPro" id="IPR036637">
    <property type="entry name" value="Phosphohistidine_dom_sf"/>
</dbReference>
<evidence type="ECO:0000313" key="24">
    <source>
        <dbReference type="EMBL" id="EDK32361.1"/>
    </source>
</evidence>
<dbReference type="GO" id="GO:0005737">
    <property type="term" value="C:cytoplasm"/>
    <property type="evidence" value="ECO:0007669"/>
    <property type="project" value="UniProtKB-SubCell"/>
</dbReference>
<comment type="catalytic activity">
    <reaction evidence="1 17">
        <text>L-histidyl-[protein] + phosphoenolpyruvate = N(pros)-phospho-L-histidyl-[protein] + pyruvate</text>
        <dbReference type="Rhea" id="RHEA:23880"/>
        <dbReference type="Rhea" id="RHEA-COMP:9745"/>
        <dbReference type="Rhea" id="RHEA-COMP:9746"/>
        <dbReference type="ChEBI" id="CHEBI:15361"/>
        <dbReference type="ChEBI" id="CHEBI:29979"/>
        <dbReference type="ChEBI" id="CHEBI:58702"/>
        <dbReference type="ChEBI" id="CHEBI:64837"/>
        <dbReference type="EC" id="2.7.3.9"/>
    </reaction>
</comment>
<evidence type="ECO:0000256" key="10">
    <source>
        <dbReference type="ARBA" id="ARBA00022597"/>
    </source>
</evidence>
<dbReference type="HOGENOM" id="CLU_007308_7_0_9"/>
<evidence type="ECO:0000256" key="1">
    <source>
        <dbReference type="ARBA" id="ARBA00000683"/>
    </source>
</evidence>
<evidence type="ECO:0000256" key="15">
    <source>
        <dbReference type="ARBA" id="ARBA00022842"/>
    </source>
</evidence>
<dbReference type="InterPro" id="IPR023151">
    <property type="entry name" value="PEP_util_CS"/>
</dbReference>
<keyword evidence="25" id="KW-1185">Reference proteome</keyword>
<dbReference type="PANTHER" id="PTHR46244">
    <property type="entry name" value="PHOSPHOENOLPYRUVATE-PROTEIN PHOSPHOTRANSFERASE"/>
    <property type="match status" value="1"/>
</dbReference>
<comment type="similarity">
    <text evidence="5 17">Belongs to the PEP-utilizing enzyme family.</text>
</comment>
<proteinExistence type="inferred from homology"/>
<dbReference type="InterPro" id="IPR000121">
    <property type="entry name" value="PEP_util_C"/>
</dbReference>
<dbReference type="NCBIfam" id="TIGR01417">
    <property type="entry name" value="PTS_I_fam"/>
    <property type="match status" value="1"/>
</dbReference>
<feature type="domain" description="PEP-utilising enzyme mobile" evidence="21">
    <location>
        <begin position="151"/>
        <end position="222"/>
    </location>
</feature>
<evidence type="ECO:0000256" key="12">
    <source>
        <dbReference type="ARBA" id="ARBA00022683"/>
    </source>
</evidence>
<dbReference type="Pfam" id="PF00391">
    <property type="entry name" value="PEP-utilizers"/>
    <property type="match status" value="1"/>
</dbReference>
<keyword evidence="12 17" id="KW-0598">Phosphotransferase system</keyword>
<dbReference type="InterPro" id="IPR006318">
    <property type="entry name" value="PTS_EI-like"/>
</dbReference>
<keyword evidence="11 17" id="KW-0808">Transferase</keyword>
<dbReference type="Proteomes" id="UP000002411">
    <property type="component" value="Chromosome"/>
</dbReference>
<dbReference type="InterPro" id="IPR008279">
    <property type="entry name" value="PEP-util_enz_mobile_dom"/>
</dbReference>
<dbReference type="InterPro" id="IPR015813">
    <property type="entry name" value="Pyrv/PenolPyrv_kinase-like_dom"/>
</dbReference>